<dbReference type="InterPro" id="IPR036597">
    <property type="entry name" value="Fido-like_dom_sf"/>
</dbReference>
<evidence type="ECO:0000313" key="10">
    <source>
        <dbReference type="Proteomes" id="UP001279681"/>
    </source>
</evidence>
<dbReference type="RefSeq" id="WP_320312344.1">
    <property type="nucleotide sequence ID" value="NZ_JAVIKH010000001.1"/>
</dbReference>
<evidence type="ECO:0000256" key="5">
    <source>
        <dbReference type="ARBA" id="ARBA00034531"/>
    </source>
</evidence>
<accession>A0ABU4W5Y5</accession>
<keyword evidence="3" id="KW-0547">Nucleotide-binding</keyword>
<evidence type="ECO:0000256" key="2">
    <source>
        <dbReference type="ARBA" id="ARBA00022695"/>
    </source>
</evidence>
<dbReference type="PANTHER" id="PTHR39560:SF1">
    <property type="entry name" value="PROTEIN ADENYLYLTRANSFERASE FIC-RELATED"/>
    <property type="match status" value="1"/>
</dbReference>
<dbReference type="InterPro" id="IPR033788">
    <property type="entry name" value="VbhA-like"/>
</dbReference>
<keyword evidence="1" id="KW-0808">Transferase</keyword>
<dbReference type="Proteomes" id="UP001279681">
    <property type="component" value="Unassembled WGS sequence"/>
</dbReference>
<reference evidence="10" key="1">
    <citation type="submission" date="2023-07" db="EMBL/GenBank/DDBJ databases">
        <authorList>
            <person name="Colorado M.A."/>
            <person name="Villamil L.M."/>
            <person name="Melo J.F."/>
            <person name="Rodriguez J.A."/>
            <person name="Ruiz R.Y."/>
        </authorList>
    </citation>
    <scope>NUCLEOTIDE SEQUENCE [LARGE SCALE GENOMIC DNA]</scope>
    <source>
        <strain evidence="10">C33</strain>
    </source>
</reference>
<evidence type="ECO:0000256" key="3">
    <source>
        <dbReference type="ARBA" id="ARBA00022741"/>
    </source>
</evidence>
<evidence type="ECO:0000313" key="9">
    <source>
        <dbReference type="EMBL" id="MDX8334931.1"/>
    </source>
</evidence>
<evidence type="ECO:0000256" key="1">
    <source>
        <dbReference type="ARBA" id="ARBA00022679"/>
    </source>
</evidence>
<sequence length="276" mass="32747">MTLKNIPYEILKEYSIPVEKRIENWEVGIGLNEVDGLKPSKYLIQLTKDSIEGRKNFDEIEKELKTYYEKQDKETINYSEMECDLVSTRIAKLLEERSFVFSPIQLKSIHRNLFSGLLLDERDNKIGEYRKYNISKKEPILNGESVIYGEYTTIEEFLKYDFENENGKNYSEMDIEKQIKNLVKFTSAIWQIHPFIEGNTRTVAVFIQKYLLSMGYDVNNDLFKDNSIYFRNALVASNYSNIPKRVSPNFFYLEQFFLKLLYEKNINLKEIIIFKI</sequence>
<evidence type="ECO:0000259" key="8">
    <source>
        <dbReference type="PROSITE" id="PS51459"/>
    </source>
</evidence>
<feature type="domain" description="Fido" evidence="8">
    <location>
        <begin position="101"/>
        <end position="255"/>
    </location>
</feature>
<keyword evidence="2" id="KW-0548">Nucleotidyltransferase</keyword>
<dbReference type="SUPFAM" id="SSF140931">
    <property type="entry name" value="Fic-like"/>
    <property type="match status" value="1"/>
</dbReference>
<evidence type="ECO:0000256" key="6">
    <source>
        <dbReference type="ARBA" id="ARBA00047939"/>
    </source>
</evidence>
<comment type="caution">
    <text evidence="9">The sequence shown here is derived from an EMBL/GenBank/DDBJ whole genome shotgun (WGS) entry which is preliminary data.</text>
</comment>
<name>A0ABU4W5Y5_9FUSO</name>
<dbReference type="Gene3D" id="1.10.3290.10">
    <property type="entry name" value="Fido-like domain"/>
    <property type="match status" value="1"/>
</dbReference>
<proteinExistence type="predicted"/>
<dbReference type="PANTHER" id="PTHR39560">
    <property type="entry name" value="PROTEIN ADENYLYLTRANSFERASE FIC-RELATED"/>
    <property type="match status" value="1"/>
</dbReference>
<dbReference type="CDD" id="cd11586">
    <property type="entry name" value="VbhA_like"/>
    <property type="match status" value="1"/>
</dbReference>
<protein>
    <recommendedName>
        <fullName evidence="5">protein adenylyltransferase</fullName>
        <ecNumber evidence="5">2.7.7.108</ecNumber>
    </recommendedName>
</protein>
<evidence type="ECO:0000256" key="4">
    <source>
        <dbReference type="ARBA" id="ARBA00022840"/>
    </source>
</evidence>
<keyword evidence="10" id="KW-1185">Reference proteome</keyword>
<dbReference type="Pfam" id="PF02661">
    <property type="entry name" value="Fic"/>
    <property type="match status" value="1"/>
</dbReference>
<gene>
    <name evidence="9" type="ORF">RFV38_00205</name>
</gene>
<evidence type="ECO:0000256" key="7">
    <source>
        <dbReference type="ARBA" id="ARBA00048696"/>
    </source>
</evidence>
<comment type="catalytic activity">
    <reaction evidence="6">
        <text>L-threonyl-[protein] + ATP = 3-O-(5'-adenylyl)-L-threonyl-[protein] + diphosphate</text>
        <dbReference type="Rhea" id="RHEA:54292"/>
        <dbReference type="Rhea" id="RHEA-COMP:11060"/>
        <dbReference type="Rhea" id="RHEA-COMP:13847"/>
        <dbReference type="ChEBI" id="CHEBI:30013"/>
        <dbReference type="ChEBI" id="CHEBI:30616"/>
        <dbReference type="ChEBI" id="CHEBI:33019"/>
        <dbReference type="ChEBI" id="CHEBI:138113"/>
        <dbReference type="EC" id="2.7.7.108"/>
    </reaction>
</comment>
<organism evidence="9 10">
    <name type="scientific">Candidatus Cetobacterium colombiensis</name>
    <dbReference type="NCBI Taxonomy" id="3073100"/>
    <lineage>
        <taxon>Bacteria</taxon>
        <taxon>Fusobacteriati</taxon>
        <taxon>Fusobacteriota</taxon>
        <taxon>Fusobacteriia</taxon>
        <taxon>Fusobacteriales</taxon>
        <taxon>Fusobacteriaceae</taxon>
        <taxon>Cetobacterium</taxon>
    </lineage>
</organism>
<dbReference type="EMBL" id="JAVIKH010000001">
    <property type="protein sequence ID" value="MDX8334931.1"/>
    <property type="molecule type" value="Genomic_DNA"/>
</dbReference>
<dbReference type="PROSITE" id="PS51459">
    <property type="entry name" value="FIDO"/>
    <property type="match status" value="1"/>
</dbReference>
<dbReference type="InterPro" id="IPR003812">
    <property type="entry name" value="Fido"/>
</dbReference>
<dbReference type="EC" id="2.7.7.108" evidence="5"/>
<keyword evidence="4" id="KW-0067">ATP-binding</keyword>
<comment type="catalytic activity">
    <reaction evidence="7">
        <text>L-tyrosyl-[protein] + ATP = O-(5'-adenylyl)-L-tyrosyl-[protein] + diphosphate</text>
        <dbReference type="Rhea" id="RHEA:54288"/>
        <dbReference type="Rhea" id="RHEA-COMP:10136"/>
        <dbReference type="Rhea" id="RHEA-COMP:13846"/>
        <dbReference type="ChEBI" id="CHEBI:30616"/>
        <dbReference type="ChEBI" id="CHEBI:33019"/>
        <dbReference type="ChEBI" id="CHEBI:46858"/>
        <dbReference type="ChEBI" id="CHEBI:83624"/>
        <dbReference type="EC" id="2.7.7.108"/>
    </reaction>
</comment>